<keyword evidence="2 5" id="KW-0689">Ribosomal protein</keyword>
<dbReference type="EMBL" id="JAFGIX010000049">
    <property type="protein sequence ID" value="MBN1573424.1"/>
    <property type="molecule type" value="Genomic_DNA"/>
</dbReference>
<feature type="region of interest" description="Disordered" evidence="6">
    <location>
        <begin position="43"/>
        <end position="80"/>
    </location>
</feature>
<reference evidence="7" key="1">
    <citation type="journal article" date="2021" name="Environ. Microbiol.">
        <title>Genomic characterization of three novel Desulfobacterota classes expand the metabolic and phylogenetic diversity of the phylum.</title>
        <authorList>
            <person name="Murphy C.L."/>
            <person name="Biggerstaff J."/>
            <person name="Eichhorn A."/>
            <person name="Ewing E."/>
            <person name="Shahan R."/>
            <person name="Soriano D."/>
            <person name="Stewart S."/>
            <person name="VanMol K."/>
            <person name="Walker R."/>
            <person name="Walters P."/>
            <person name="Elshahed M.S."/>
            <person name="Youssef N.H."/>
        </authorList>
    </citation>
    <scope>NUCLEOTIDE SEQUENCE</scope>
    <source>
        <strain evidence="7">Zod_Metabat.24</strain>
    </source>
</reference>
<evidence type="ECO:0000256" key="2">
    <source>
        <dbReference type="ARBA" id="ARBA00022980"/>
    </source>
</evidence>
<comment type="caution">
    <text evidence="7">The sequence shown here is derived from an EMBL/GenBank/DDBJ whole genome shotgun (WGS) entry which is preliminary data.</text>
</comment>
<evidence type="ECO:0000313" key="8">
    <source>
        <dbReference type="Proteomes" id="UP000809273"/>
    </source>
</evidence>
<evidence type="ECO:0000256" key="4">
    <source>
        <dbReference type="ARBA" id="ARBA00035244"/>
    </source>
</evidence>
<dbReference type="InterPro" id="IPR002136">
    <property type="entry name" value="Ribosomal_uL4"/>
</dbReference>
<accession>A0A9D8PNL6</accession>
<dbReference type="Proteomes" id="UP000809273">
    <property type="component" value="Unassembled WGS sequence"/>
</dbReference>
<dbReference type="PANTHER" id="PTHR10746:SF6">
    <property type="entry name" value="LARGE RIBOSOMAL SUBUNIT PROTEIN UL4M"/>
    <property type="match status" value="1"/>
</dbReference>
<dbReference type="GO" id="GO:0005840">
    <property type="term" value="C:ribosome"/>
    <property type="evidence" value="ECO:0007669"/>
    <property type="project" value="UniProtKB-KW"/>
</dbReference>
<evidence type="ECO:0000256" key="1">
    <source>
        <dbReference type="ARBA" id="ARBA00010528"/>
    </source>
</evidence>
<gene>
    <name evidence="5 7" type="primary">rplD</name>
    <name evidence="7" type="ORF">JW984_09550</name>
</gene>
<dbReference type="GO" id="GO:0006412">
    <property type="term" value="P:translation"/>
    <property type="evidence" value="ECO:0007669"/>
    <property type="project" value="UniProtKB-UniRule"/>
</dbReference>
<reference evidence="7" key="2">
    <citation type="submission" date="2021-01" db="EMBL/GenBank/DDBJ databases">
        <authorList>
            <person name="Hahn C.R."/>
            <person name="Youssef N.H."/>
            <person name="Elshahed M."/>
        </authorList>
    </citation>
    <scope>NUCLEOTIDE SEQUENCE</scope>
    <source>
        <strain evidence="7">Zod_Metabat.24</strain>
    </source>
</reference>
<dbReference type="InterPro" id="IPR013005">
    <property type="entry name" value="Ribosomal_uL4-like"/>
</dbReference>
<dbReference type="AlphaFoldDB" id="A0A9D8PNL6"/>
<dbReference type="InterPro" id="IPR023574">
    <property type="entry name" value="Ribosomal_uL4_dom_sf"/>
</dbReference>
<comment type="subunit">
    <text evidence="5">Part of the 50S ribosomal subunit.</text>
</comment>
<dbReference type="GO" id="GO:1990904">
    <property type="term" value="C:ribonucleoprotein complex"/>
    <property type="evidence" value="ECO:0007669"/>
    <property type="project" value="UniProtKB-KW"/>
</dbReference>
<evidence type="ECO:0000313" key="7">
    <source>
        <dbReference type="EMBL" id="MBN1573424.1"/>
    </source>
</evidence>
<organism evidence="7 8">
    <name type="scientific">Candidatus Zymogenus saltonus</name>
    <dbReference type="NCBI Taxonomy" id="2844893"/>
    <lineage>
        <taxon>Bacteria</taxon>
        <taxon>Deltaproteobacteria</taxon>
        <taxon>Candidatus Zymogenia</taxon>
        <taxon>Candidatus Zymogeniales</taxon>
        <taxon>Candidatus Zymogenaceae</taxon>
        <taxon>Candidatus Zymogenus</taxon>
    </lineage>
</organism>
<dbReference type="Gene3D" id="3.40.1370.10">
    <property type="match status" value="1"/>
</dbReference>
<evidence type="ECO:0000256" key="6">
    <source>
        <dbReference type="SAM" id="MobiDB-lite"/>
    </source>
</evidence>
<dbReference type="HAMAP" id="MF_01328_B">
    <property type="entry name" value="Ribosomal_uL4_B"/>
    <property type="match status" value="1"/>
</dbReference>
<dbReference type="Pfam" id="PF00573">
    <property type="entry name" value="Ribosomal_L4"/>
    <property type="match status" value="1"/>
</dbReference>
<keyword evidence="3 5" id="KW-0687">Ribonucleoprotein</keyword>
<name>A0A9D8PNL6_9DELT</name>
<evidence type="ECO:0000256" key="5">
    <source>
        <dbReference type="HAMAP-Rule" id="MF_01328"/>
    </source>
</evidence>
<dbReference type="SUPFAM" id="SSF52166">
    <property type="entry name" value="Ribosomal protein L4"/>
    <property type="match status" value="1"/>
</dbReference>
<protein>
    <recommendedName>
        <fullName evidence="4 5">Large ribosomal subunit protein uL4</fullName>
    </recommendedName>
</protein>
<keyword evidence="5" id="KW-0694">RNA-binding</keyword>
<dbReference type="NCBIfam" id="TIGR03953">
    <property type="entry name" value="rplD_bact"/>
    <property type="match status" value="1"/>
</dbReference>
<comment type="function">
    <text evidence="5">Forms part of the polypeptide exit tunnel.</text>
</comment>
<dbReference type="PANTHER" id="PTHR10746">
    <property type="entry name" value="50S RIBOSOMAL PROTEIN L4"/>
    <property type="match status" value="1"/>
</dbReference>
<dbReference type="GO" id="GO:0019843">
    <property type="term" value="F:rRNA binding"/>
    <property type="evidence" value="ECO:0007669"/>
    <property type="project" value="UniProtKB-UniRule"/>
</dbReference>
<dbReference type="GO" id="GO:0003735">
    <property type="term" value="F:structural constituent of ribosome"/>
    <property type="evidence" value="ECO:0007669"/>
    <property type="project" value="InterPro"/>
</dbReference>
<proteinExistence type="inferred from homology"/>
<keyword evidence="5" id="KW-0699">rRNA-binding</keyword>
<comment type="function">
    <text evidence="5">One of the primary rRNA binding proteins, this protein initially binds near the 5'-end of the 23S rRNA. It is important during the early stages of 50S assembly. It makes multiple contacts with different domains of the 23S rRNA in the assembled 50S subunit and ribosome.</text>
</comment>
<evidence type="ECO:0000256" key="3">
    <source>
        <dbReference type="ARBA" id="ARBA00023274"/>
    </source>
</evidence>
<sequence length="208" mass="23166">MPSVDIYNTNKEVVDKITLKEEIFDTDIKSHLFYDVVKMQQANRRSGTASTKGRAEVSGGGKKPYRQKGTGRARAGSSRSPIWTGGGVIFGPKPRDYSYKVPKKVRRAALKSALTKKLKDNKMIIVDGLDLPEIKTKIIMDILIKLECGSGQTLIVVPERDRNLDLSSRNIKEVKVLPVKGLNVFDVLKYDNIVVTRPAVELIEKALL</sequence>
<comment type="similarity">
    <text evidence="1 5">Belongs to the universal ribosomal protein uL4 family.</text>
</comment>